<dbReference type="EMBL" id="QAOT01000023">
    <property type="protein sequence ID" value="PTR12993.1"/>
    <property type="molecule type" value="Genomic_DNA"/>
</dbReference>
<accession>A0A2T5JT87</accession>
<feature type="region of interest" description="Disordered" evidence="1">
    <location>
        <begin position="250"/>
        <end position="288"/>
    </location>
</feature>
<gene>
    <name evidence="2" type="ORF">C8J28_12350</name>
</gene>
<dbReference type="AlphaFoldDB" id="A0A2T5JT87"/>
<reference evidence="2 3" key="1">
    <citation type="submission" date="2018-04" db="EMBL/GenBank/DDBJ databases">
        <title>Genomic Encyclopedia of Type Strains, Phase III (KMG-III): the genomes of soil and plant-associated and newly described type strains.</title>
        <authorList>
            <person name="Whitman W."/>
        </authorList>
    </citation>
    <scope>NUCLEOTIDE SEQUENCE [LARGE SCALE GENOMIC DNA]</scope>
    <source>
        <strain evidence="2 3">KA25</strain>
    </source>
</reference>
<evidence type="ECO:0000256" key="1">
    <source>
        <dbReference type="SAM" id="MobiDB-lite"/>
    </source>
</evidence>
<protein>
    <submittedName>
        <fullName evidence="2">Uncharacterized protein</fullName>
    </submittedName>
</protein>
<name>A0A2T5JT87_9RHOB</name>
<feature type="region of interest" description="Disordered" evidence="1">
    <location>
        <begin position="150"/>
        <end position="232"/>
    </location>
</feature>
<proteinExistence type="predicted"/>
<dbReference type="Proteomes" id="UP000244060">
    <property type="component" value="Unassembled WGS sequence"/>
</dbReference>
<organism evidence="2 3">
    <name type="scientific">Cereibacter azotoformans</name>
    <dbReference type="NCBI Taxonomy" id="43057"/>
    <lineage>
        <taxon>Bacteria</taxon>
        <taxon>Pseudomonadati</taxon>
        <taxon>Pseudomonadota</taxon>
        <taxon>Alphaproteobacteria</taxon>
        <taxon>Rhodobacterales</taxon>
        <taxon>Paracoccaceae</taxon>
        <taxon>Cereibacter</taxon>
    </lineage>
</organism>
<keyword evidence="3" id="KW-1185">Reference proteome</keyword>
<feature type="compositionally biased region" description="Low complexity" evidence="1">
    <location>
        <begin position="276"/>
        <end position="288"/>
    </location>
</feature>
<comment type="caution">
    <text evidence="2">The sequence shown here is derived from an EMBL/GenBank/DDBJ whole genome shotgun (WGS) entry which is preliminary data.</text>
</comment>
<feature type="compositionally biased region" description="Basic residues" evidence="1">
    <location>
        <begin position="187"/>
        <end position="206"/>
    </location>
</feature>
<evidence type="ECO:0000313" key="3">
    <source>
        <dbReference type="Proteomes" id="UP000244060"/>
    </source>
</evidence>
<sequence>MCRAVNVRVLVPVEMVQPIQHGQRLLRGGGVVEPDQRPAVHALLQDRKVAPHRMNVEGRMIRGGHLRNRGPCRNEVELGFGRCGCRGQGRGPRAACQQRTQIVLARKAVAACADPILARRAFCGDRRPRRLRHSQRMAPEAAIHGRRHDGRMIRQPVRRRRMGQQRGGRGDAGQRLFRRGGHDIRAGGKRPRQHGSVRQRPGRKARGQGGVGHRMGKRPAGRKRCRGSRKGSEELVGQCRQRRHVRQARRCGREVTCSCRDSHGTCRSPHPRAPPAHRATAPRASSRG</sequence>
<evidence type="ECO:0000313" key="2">
    <source>
        <dbReference type="EMBL" id="PTR12993.1"/>
    </source>
</evidence>
<feature type="compositionally biased region" description="Basic residues" evidence="1">
    <location>
        <begin position="214"/>
        <end position="229"/>
    </location>
</feature>